<gene>
    <name evidence="2" type="ORF">Asera_57170</name>
</gene>
<sequence length="168" mass="16935">MTAAADPRETATLPAIGARARPATVLTALGGGCVVLGGLVAAVTAPLSLAHGSWLAAYLVLVCGVAQWAMGRARARSGTSGPRRAWTQVVAWNLGNAVVIAATLLGRPALVDLGSALLVAALVIALFAAPARGATGLALLACWAYRVLLVVLAVSIPVGILLSYLRHA</sequence>
<feature type="transmembrane region" description="Helical" evidence="1">
    <location>
        <begin position="89"/>
        <end position="107"/>
    </location>
</feature>
<organism evidence="2 3">
    <name type="scientific">Actinocatenispora sera</name>
    <dbReference type="NCBI Taxonomy" id="390989"/>
    <lineage>
        <taxon>Bacteria</taxon>
        <taxon>Bacillati</taxon>
        <taxon>Actinomycetota</taxon>
        <taxon>Actinomycetes</taxon>
        <taxon>Micromonosporales</taxon>
        <taxon>Micromonosporaceae</taxon>
        <taxon>Actinocatenispora</taxon>
    </lineage>
</organism>
<accession>A0A810L8R2</accession>
<keyword evidence="1" id="KW-1133">Transmembrane helix</keyword>
<proteinExistence type="predicted"/>
<evidence type="ECO:0000313" key="3">
    <source>
        <dbReference type="Proteomes" id="UP000680750"/>
    </source>
</evidence>
<dbReference type="RefSeq" id="WP_051801427.1">
    <property type="nucleotide sequence ID" value="NZ_AP023354.1"/>
</dbReference>
<dbReference type="KEGG" id="aser:Asera_57170"/>
<dbReference type="AlphaFoldDB" id="A0A810L8R2"/>
<feature type="transmembrane region" description="Helical" evidence="1">
    <location>
        <begin position="143"/>
        <end position="165"/>
    </location>
</feature>
<dbReference type="Proteomes" id="UP000680750">
    <property type="component" value="Chromosome"/>
</dbReference>
<keyword evidence="1" id="KW-0472">Membrane</keyword>
<keyword evidence="3" id="KW-1185">Reference proteome</keyword>
<dbReference type="EMBL" id="AP023354">
    <property type="protein sequence ID" value="BCJ31609.1"/>
    <property type="molecule type" value="Genomic_DNA"/>
</dbReference>
<name>A0A810L8R2_9ACTN</name>
<reference evidence="2" key="1">
    <citation type="submission" date="2020-08" db="EMBL/GenBank/DDBJ databases">
        <title>Whole genome shotgun sequence of Actinocatenispora sera NBRC 101916.</title>
        <authorList>
            <person name="Komaki H."/>
            <person name="Tamura T."/>
        </authorList>
    </citation>
    <scope>NUCLEOTIDE SEQUENCE</scope>
    <source>
        <strain evidence="2">NBRC 101916</strain>
    </source>
</reference>
<feature type="transmembrane region" description="Helical" evidence="1">
    <location>
        <begin position="49"/>
        <end position="69"/>
    </location>
</feature>
<keyword evidence="1" id="KW-0812">Transmembrane</keyword>
<evidence type="ECO:0000313" key="2">
    <source>
        <dbReference type="EMBL" id="BCJ31609.1"/>
    </source>
</evidence>
<protein>
    <submittedName>
        <fullName evidence="2">Uncharacterized protein</fullName>
    </submittedName>
</protein>
<feature type="transmembrane region" description="Helical" evidence="1">
    <location>
        <begin position="113"/>
        <end position="131"/>
    </location>
</feature>
<evidence type="ECO:0000256" key="1">
    <source>
        <dbReference type="SAM" id="Phobius"/>
    </source>
</evidence>
<feature type="transmembrane region" description="Helical" evidence="1">
    <location>
        <begin position="23"/>
        <end position="43"/>
    </location>
</feature>